<organism evidence="8 9">
    <name type="scientific">Cryptosporangium phraense</name>
    <dbReference type="NCBI Taxonomy" id="2593070"/>
    <lineage>
        <taxon>Bacteria</taxon>
        <taxon>Bacillati</taxon>
        <taxon>Actinomycetota</taxon>
        <taxon>Actinomycetes</taxon>
        <taxon>Cryptosporangiales</taxon>
        <taxon>Cryptosporangiaceae</taxon>
        <taxon>Cryptosporangium</taxon>
    </lineage>
</organism>
<dbReference type="EMBL" id="VIRS01000013">
    <property type="protein sequence ID" value="TQS43417.1"/>
    <property type="molecule type" value="Genomic_DNA"/>
</dbReference>
<keyword evidence="4 7" id="KW-0732">Signal</keyword>
<dbReference type="PANTHER" id="PTHR43649">
    <property type="entry name" value="ARABINOSE-BINDING PROTEIN-RELATED"/>
    <property type="match status" value="1"/>
</dbReference>
<comment type="caution">
    <text evidence="8">The sequence shown here is derived from an EMBL/GenBank/DDBJ whole genome shotgun (WGS) entry which is preliminary data.</text>
</comment>
<evidence type="ECO:0000256" key="3">
    <source>
        <dbReference type="ARBA" id="ARBA00022448"/>
    </source>
</evidence>
<dbReference type="InParanoid" id="A0A545AQ02"/>
<evidence type="ECO:0000313" key="8">
    <source>
        <dbReference type="EMBL" id="TQS43417.1"/>
    </source>
</evidence>
<proteinExistence type="inferred from homology"/>
<feature type="signal peptide" evidence="7">
    <location>
        <begin position="1"/>
        <end position="22"/>
    </location>
</feature>
<dbReference type="Pfam" id="PF01547">
    <property type="entry name" value="SBP_bac_1"/>
    <property type="match status" value="1"/>
</dbReference>
<evidence type="ECO:0000256" key="7">
    <source>
        <dbReference type="SAM" id="SignalP"/>
    </source>
</evidence>
<evidence type="ECO:0000256" key="2">
    <source>
        <dbReference type="ARBA" id="ARBA00008520"/>
    </source>
</evidence>
<protein>
    <recommendedName>
        <fullName evidence="6">Probable sugar-binding periplasmic protein</fullName>
    </recommendedName>
</protein>
<sequence length="441" mass="47825">MTPVVFRPRLAAAALVALTALAACAPSSGHKDTPASADQTITFWHGWSQPSELKAINANIAAFEKLHPNIKVKAVSNVTDDKILQGVRTSSAPDVVSSFDTTKVGAFCGGALVDLNTYLKADKVDKDRVYVKSMSQYTSLDGNQCTLPLEADTFGLYYRTDLFAKAGIKSPPKTWSELQADAVKLTKQTSTGYAQLGFMPNFHGYENTAGHTMPQWGVTYFDSNGKPTMATDPAVKPYLQYMKGLQQALGGYRKLEAYRNTFGDEFSAQNAFEAGKVAMQLDGEWRTANLDQDGVKFGWATAPLPVPDNLADQYGRGWTSGTVIGIPAKSSHKPAAWELVKFLTTDTNALVTFANTIHNVPSTYEALAAPNLLADPKFQTFVKIAQDKNTVSPVPTADGDAYLTLIEQFSYKWEAGQVPDLQAGLEQLDQQIAASLKQAGR</sequence>
<comment type="function">
    <text evidence="5">Part of a binding-protein-dependent transport system for a sugar.</text>
</comment>
<dbReference type="InterPro" id="IPR050490">
    <property type="entry name" value="Bact_solute-bd_prot1"/>
</dbReference>
<dbReference type="RefSeq" id="WP_142706115.1">
    <property type="nucleotide sequence ID" value="NZ_VIRS01000013.1"/>
</dbReference>
<keyword evidence="3" id="KW-0813">Transport</keyword>
<evidence type="ECO:0000256" key="6">
    <source>
        <dbReference type="ARBA" id="ARBA00049753"/>
    </source>
</evidence>
<comment type="similarity">
    <text evidence="2">Belongs to the bacterial solute-binding protein 1 family.</text>
</comment>
<accession>A0A545AQ02</accession>
<name>A0A545AQ02_9ACTN</name>
<dbReference type="Proteomes" id="UP000317982">
    <property type="component" value="Unassembled WGS sequence"/>
</dbReference>
<dbReference type="AlphaFoldDB" id="A0A545AQ02"/>
<reference evidence="8 9" key="1">
    <citation type="submission" date="2019-07" db="EMBL/GenBank/DDBJ databases">
        <title>Cryptosporangium phraense sp. nov., isolated from plant litter.</title>
        <authorList>
            <person name="Suriyachadkun C."/>
        </authorList>
    </citation>
    <scope>NUCLEOTIDE SEQUENCE [LARGE SCALE GENOMIC DNA]</scope>
    <source>
        <strain evidence="8 9">A-T 5661</strain>
    </source>
</reference>
<evidence type="ECO:0000256" key="5">
    <source>
        <dbReference type="ARBA" id="ARBA00049629"/>
    </source>
</evidence>
<dbReference type="Gene3D" id="3.40.190.10">
    <property type="entry name" value="Periplasmic binding protein-like II"/>
    <property type="match status" value="2"/>
</dbReference>
<feature type="chain" id="PRO_5022047777" description="Probable sugar-binding periplasmic protein" evidence="7">
    <location>
        <begin position="23"/>
        <end position="441"/>
    </location>
</feature>
<evidence type="ECO:0000256" key="1">
    <source>
        <dbReference type="ARBA" id="ARBA00004196"/>
    </source>
</evidence>
<dbReference type="InterPro" id="IPR006059">
    <property type="entry name" value="SBP"/>
</dbReference>
<evidence type="ECO:0000256" key="4">
    <source>
        <dbReference type="ARBA" id="ARBA00022729"/>
    </source>
</evidence>
<dbReference type="CDD" id="cd14748">
    <property type="entry name" value="PBP2_UgpB"/>
    <property type="match status" value="1"/>
</dbReference>
<dbReference type="SUPFAM" id="SSF53850">
    <property type="entry name" value="Periplasmic binding protein-like II"/>
    <property type="match status" value="1"/>
</dbReference>
<dbReference type="PROSITE" id="PS51257">
    <property type="entry name" value="PROKAR_LIPOPROTEIN"/>
    <property type="match status" value="1"/>
</dbReference>
<comment type="subcellular location">
    <subcellularLocation>
        <location evidence="1">Cell envelope</location>
    </subcellularLocation>
</comment>
<dbReference type="OrthoDB" id="9795467at2"/>
<evidence type="ECO:0000313" key="9">
    <source>
        <dbReference type="Proteomes" id="UP000317982"/>
    </source>
</evidence>
<dbReference type="PANTHER" id="PTHR43649:SF28">
    <property type="entry name" value="BINDING PROTEIN COMPONENT OF ABC SUGAR TRANSPORTER-RELATED"/>
    <property type="match status" value="1"/>
</dbReference>
<gene>
    <name evidence="8" type="ORF">FL583_19490</name>
</gene>
<keyword evidence="9" id="KW-1185">Reference proteome</keyword>
<dbReference type="GO" id="GO:0030313">
    <property type="term" value="C:cell envelope"/>
    <property type="evidence" value="ECO:0007669"/>
    <property type="project" value="UniProtKB-SubCell"/>
</dbReference>